<accession>A0AAV2KYT8</accession>
<protein>
    <submittedName>
        <fullName evidence="1">Uncharacterized protein</fullName>
    </submittedName>
</protein>
<evidence type="ECO:0000313" key="2">
    <source>
        <dbReference type="Proteomes" id="UP001497482"/>
    </source>
</evidence>
<sequence>MSGRIVGLEPIDLIRLEPWKPGPCLPGPARLEVLDDSRDLEDTHQDVHSSSLRGSANCRSLASGLRGMRGRIVGLKPIDLIRLEPWKPGPCSPGPARLEVLDDSRDLEVTHQDFHISSQRRAAIIKHRENAQEEDRKLWLRHVSE</sequence>
<evidence type="ECO:0000313" key="1">
    <source>
        <dbReference type="EMBL" id="CAL1594246.1"/>
    </source>
</evidence>
<reference evidence="1 2" key="1">
    <citation type="submission" date="2024-04" db="EMBL/GenBank/DDBJ databases">
        <authorList>
            <person name="Waldvogel A.-M."/>
            <person name="Schoenle A."/>
        </authorList>
    </citation>
    <scope>NUCLEOTIDE SEQUENCE [LARGE SCALE GENOMIC DNA]</scope>
</reference>
<name>A0AAV2KYT8_KNICA</name>
<proteinExistence type="predicted"/>
<gene>
    <name evidence="1" type="ORF">KC01_LOCUS23228</name>
</gene>
<dbReference type="EMBL" id="OZ035842">
    <property type="protein sequence ID" value="CAL1594246.1"/>
    <property type="molecule type" value="Genomic_DNA"/>
</dbReference>
<dbReference type="Proteomes" id="UP001497482">
    <property type="component" value="Chromosome 20"/>
</dbReference>
<keyword evidence="2" id="KW-1185">Reference proteome</keyword>
<dbReference type="AlphaFoldDB" id="A0AAV2KYT8"/>
<organism evidence="1 2">
    <name type="scientific">Knipowitschia caucasica</name>
    <name type="common">Caucasian dwarf goby</name>
    <name type="synonym">Pomatoschistus caucasicus</name>
    <dbReference type="NCBI Taxonomy" id="637954"/>
    <lineage>
        <taxon>Eukaryota</taxon>
        <taxon>Metazoa</taxon>
        <taxon>Chordata</taxon>
        <taxon>Craniata</taxon>
        <taxon>Vertebrata</taxon>
        <taxon>Euteleostomi</taxon>
        <taxon>Actinopterygii</taxon>
        <taxon>Neopterygii</taxon>
        <taxon>Teleostei</taxon>
        <taxon>Neoteleostei</taxon>
        <taxon>Acanthomorphata</taxon>
        <taxon>Gobiaria</taxon>
        <taxon>Gobiiformes</taxon>
        <taxon>Gobioidei</taxon>
        <taxon>Gobiidae</taxon>
        <taxon>Gobiinae</taxon>
        <taxon>Knipowitschia</taxon>
    </lineage>
</organism>